<dbReference type="RefSeq" id="WP_021261110.1">
    <property type="nucleotide sequence ID" value="NZ_LS992241.1"/>
</dbReference>
<gene>
    <name evidence="1" type="ORF">PBLR_10172</name>
</gene>
<sequence length="125" mass="14117">MKSVKLLIITLSCVLLISCSKKDAVEGVDFTKVFDEVIGYLYIDDKLYSLKTRDNFPKENLGEQIGEVHEIVEKPVTDGDVVYPEATRTYEIRKGDKIFKVKDGDKLLVVIQTKDGYILGVIFPT</sequence>
<dbReference type="PROSITE" id="PS51257">
    <property type="entry name" value="PROKAR_LIPOPROTEIN"/>
    <property type="match status" value="1"/>
</dbReference>
<protein>
    <recommendedName>
        <fullName evidence="3">Lipoprotein</fullName>
    </recommendedName>
</protein>
<dbReference type="EMBL" id="LS992241">
    <property type="protein sequence ID" value="SYX81753.1"/>
    <property type="molecule type" value="Genomic_DNA"/>
</dbReference>
<evidence type="ECO:0000313" key="1">
    <source>
        <dbReference type="EMBL" id="SYX81753.1"/>
    </source>
</evidence>
<reference evidence="2" key="1">
    <citation type="submission" date="2018-08" db="EMBL/GenBank/DDBJ databases">
        <authorList>
            <person name="Chevrot R."/>
        </authorList>
    </citation>
    <scope>NUCLEOTIDE SEQUENCE [LARGE SCALE GENOMIC DNA]</scope>
</reference>
<name>A0A383R4K5_PAEAL</name>
<evidence type="ECO:0000313" key="2">
    <source>
        <dbReference type="Proteomes" id="UP000304148"/>
    </source>
</evidence>
<dbReference type="AlphaFoldDB" id="A0A383R4K5"/>
<organism evidence="1 2">
    <name type="scientific">Paenibacillus alvei</name>
    <name type="common">Bacillus alvei</name>
    <dbReference type="NCBI Taxonomy" id="44250"/>
    <lineage>
        <taxon>Bacteria</taxon>
        <taxon>Bacillati</taxon>
        <taxon>Bacillota</taxon>
        <taxon>Bacilli</taxon>
        <taxon>Bacillales</taxon>
        <taxon>Paenibacillaceae</taxon>
        <taxon>Paenibacillus</taxon>
    </lineage>
</organism>
<accession>A0A383R4K5</accession>
<proteinExistence type="predicted"/>
<evidence type="ECO:0008006" key="3">
    <source>
        <dbReference type="Google" id="ProtNLM"/>
    </source>
</evidence>
<dbReference type="Proteomes" id="UP000304148">
    <property type="component" value="Chromosome"/>
</dbReference>